<comment type="similarity">
    <text evidence="3 11">Belongs to the NadD family.</text>
</comment>
<dbReference type="NCBIfam" id="NF000845">
    <property type="entry name" value="PRK00071.2-4"/>
    <property type="match status" value="1"/>
</dbReference>
<evidence type="ECO:0000256" key="8">
    <source>
        <dbReference type="ARBA" id="ARBA00022840"/>
    </source>
</evidence>
<dbReference type="GO" id="GO:0004515">
    <property type="term" value="F:nicotinate-nucleotide adenylyltransferase activity"/>
    <property type="evidence" value="ECO:0007669"/>
    <property type="project" value="UniProtKB-UniRule"/>
</dbReference>
<evidence type="ECO:0000256" key="6">
    <source>
        <dbReference type="ARBA" id="ARBA00022695"/>
    </source>
</evidence>
<accession>A0A3D9H8N6</accession>
<dbReference type="Gene3D" id="3.40.50.620">
    <property type="entry name" value="HUPs"/>
    <property type="match status" value="1"/>
</dbReference>
<dbReference type="Proteomes" id="UP000256845">
    <property type="component" value="Unassembled WGS sequence"/>
</dbReference>
<evidence type="ECO:0000256" key="1">
    <source>
        <dbReference type="ARBA" id="ARBA00002324"/>
    </source>
</evidence>
<dbReference type="PANTHER" id="PTHR39321:SF3">
    <property type="entry name" value="PHOSPHOPANTETHEINE ADENYLYLTRANSFERASE"/>
    <property type="match status" value="1"/>
</dbReference>
<keyword evidence="9 11" id="KW-0520">NAD</keyword>
<keyword evidence="4 11" id="KW-0662">Pyridine nucleotide biosynthesis</keyword>
<protein>
    <recommendedName>
        <fullName evidence="11">Probable nicotinate-nucleotide adenylyltransferase</fullName>
        <ecNumber evidence="11">2.7.7.18</ecNumber>
    </recommendedName>
    <alternativeName>
        <fullName evidence="11">Deamido-NAD(+) diphosphorylase</fullName>
    </alternativeName>
    <alternativeName>
        <fullName evidence="11">Deamido-NAD(+) pyrophosphorylase</fullName>
    </alternativeName>
    <alternativeName>
        <fullName evidence="11">Nicotinate mononucleotide adenylyltransferase</fullName>
        <shortName evidence="11">NaMN adenylyltransferase</shortName>
    </alternativeName>
</protein>
<dbReference type="NCBIfam" id="NF000843">
    <property type="entry name" value="PRK00071.2-2"/>
    <property type="match status" value="1"/>
</dbReference>
<evidence type="ECO:0000256" key="9">
    <source>
        <dbReference type="ARBA" id="ARBA00023027"/>
    </source>
</evidence>
<dbReference type="GO" id="GO:0009435">
    <property type="term" value="P:NAD+ biosynthetic process"/>
    <property type="evidence" value="ECO:0007669"/>
    <property type="project" value="UniProtKB-UniRule"/>
</dbReference>
<evidence type="ECO:0000256" key="5">
    <source>
        <dbReference type="ARBA" id="ARBA00022679"/>
    </source>
</evidence>
<evidence type="ECO:0000256" key="10">
    <source>
        <dbReference type="ARBA" id="ARBA00048721"/>
    </source>
</evidence>
<comment type="function">
    <text evidence="1 11">Catalyzes the reversible adenylation of nicotinate mononucleotide (NaMN) to nicotinic acid adenine dinucleotide (NaAD).</text>
</comment>
<keyword evidence="5 11" id="KW-0808">Transferase</keyword>
<dbReference type="Pfam" id="PF01467">
    <property type="entry name" value="CTP_transf_like"/>
    <property type="match status" value="1"/>
</dbReference>
<dbReference type="InterPro" id="IPR004821">
    <property type="entry name" value="Cyt_trans-like"/>
</dbReference>
<keyword evidence="14" id="KW-1185">Reference proteome</keyword>
<dbReference type="InterPro" id="IPR005248">
    <property type="entry name" value="NadD/NMNAT"/>
</dbReference>
<comment type="pathway">
    <text evidence="2 11">Cofactor biosynthesis; NAD(+) biosynthesis; deamido-NAD(+) from nicotinate D-ribonucleotide: step 1/1.</text>
</comment>
<gene>
    <name evidence="11" type="primary">nadD</name>
    <name evidence="13" type="ORF">DFP90_11193</name>
</gene>
<keyword evidence="7 11" id="KW-0547">Nucleotide-binding</keyword>
<dbReference type="HAMAP" id="MF_00244">
    <property type="entry name" value="NaMN_adenylyltr"/>
    <property type="match status" value="1"/>
</dbReference>
<dbReference type="AlphaFoldDB" id="A0A3D9H8N6"/>
<evidence type="ECO:0000256" key="2">
    <source>
        <dbReference type="ARBA" id="ARBA00005019"/>
    </source>
</evidence>
<organism evidence="13 14">
    <name type="scientific">Aestuariispira insulae</name>
    <dbReference type="NCBI Taxonomy" id="1461337"/>
    <lineage>
        <taxon>Bacteria</taxon>
        <taxon>Pseudomonadati</taxon>
        <taxon>Pseudomonadota</taxon>
        <taxon>Alphaproteobacteria</taxon>
        <taxon>Rhodospirillales</taxon>
        <taxon>Kiloniellaceae</taxon>
        <taxon>Aestuariispira</taxon>
    </lineage>
</organism>
<evidence type="ECO:0000313" key="13">
    <source>
        <dbReference type="EMBL" id="RED45845.1"/>
    </source>
</evidence>
<comment type="caution">
    <text evidence="13">The sequence shown here is derived from an EMBL/GenBank/DDBJ whole genome shotgun (WGS) entry which is preliminary data.</text>
</comment>
<dbReference type="GO" id="GO:0005524">
    <property type="term" value="F:ATP binding"/>
    <property type="evidence" value="ECO:0007669"/>
    <property type="project" value="UniProtKB-KW"/>
</dbReference>
<dbReference type="PANTHER" id="PTHR39321">
    <property type="entry name" value="NICOTINATE-NUCLEOTIDE ADENYLYLTRANSFERASE-RELATED"/>
    <property type="match status" value="1"/>
</dbReference>
<dbReference type="CDD" id="cd02165">
    <property type="entry name" value="NMNAT"/>
    <property type="match status" value="1"/>
</dbReference>
<keyword evidence="8 11" id="KW-0067">ATP-binding</keyword>
<dbReference type="InterPro" id="IPR014729">
    <property type="entry name" value="Rossmann-like_a/b/a_fold"/>
</dbReference>
<feature type="domain" description="Cytidyltransferase-like" evidence="12">
    <location>
        <begin position="38"/>
        <end position="217"/>
    </location>
</feature>
<evidence type="ECO:0000256" key="11">
    <source>
        <dbReference type="HAMAP-Rule" id="MF_00244"/>
    </source>
</evidence>
<evidence type="ECO:0000259" key="12">
    <source>
        <dbReference type="Pfam" id="PF01467"/>
    </source>
</evidence>
<proteinExistence type="inferred from homology"/>
<evidence type="ECO:0000256" key="7">
    <source>
        <dbReference type="ARBA" id="ARBA00022741"/>
    </source>
</evidence>
<dbReference type="UniPathway" id="UPA00253">
    <property type="reaction ID" value="UER00332"/>
</dbReference>
<dbReference type="EMBL" id="QRDW01000011">
    <property type="protein sequence ID" value="RED45845.1"/>
    <property type="molecule type" value="Genomic_DNA"/>
</dbReference>
<sequence length="225" mass="25566">MWCVAPGKRAPDMVGRANQSLKRGGGTAKSRRVRRIGLLGGSFNPAHDGHRHISLAAIRRLGLDEVWWLVSPQNPLKPVEGMSRFEARFSSAKRVARHPRIRVTGFERDMGLQYTADTLEAIRVRHPDCRFVWLMGADNLGGFHRWERWERIAAAMPIAVFARPGYDLRALAGVAAQRFKHVRLPECRSRTLVKQKPPAWVFLAIRRHPESATRIRQVRSGRKTG</sequence>
<comment type="catalytic activity">
    <reaction evidence="10 11">
        <text>nicotinate beta-D-ribonucleotide + ATP + H(+) = deamido-NAD(+) + diphosphate</text>
        <dbReference type="Rhea" id="RHEA:22860"/>
        <dbReference type="ChEBI" id="CHEBI:15378"/>
        <dbReference type="ChEBI" id="CHEBI:30616"/>
        <dbReference type="ChEBI" id="CHEBI:33019"/>
        <dbReference type="ChEBI" id="CHEBI:57502"/>
        <dbReference type="ChEBI" id="CHEBI:58437"/>
        <dbReference type="EC" id="2.7.7.18"/>
    </reaction>
</comment>
<dbReference type="SUPFAM" id="SSF52374">
    <property type="entry name" value="Nucleotidylyl transferase"/>
    <property type="match status" value="1"/>
</dbReference>
<evidence type="ECO:0000256" key="4">
    <source>
        <dbReference type="ARBA" id="ARBA00022642"/>
    </source>
</evidence>
<name>A0A3D9H8N6_9PROT</name>
<keyword evidence="6 11" id="KW-0548">Nucleotidyltransferase</keyword>
<evidence type="ECO:0000256" key="3">
    <source>
        <dbReference type="ARBA" id="ARBA00009014"/>
    </source>
</evidence>
<dbReference type="NCBIfam" id="TIGR00482">
    <property type="entry name" value="nicotinate (nicotinamide) nucleotide adenylyltransferase"/>
    <property type="match status" value="1"/>
</dbReference>
<reference evidence="13 14" key="1">
    <citation type="submission" date="2018-07" db="EMBL/GenBank/DDBJ databases">
        <title>Genomic Encyclopedia of Type Strains, Phase III (KMG-III): the genomes of soil and plant-associated and newly described type strains.</title>
        <authorList>
            <person name="Whitman W."/>
        </authorList>
    </citation>
    <scope>NUCLEOTIDE SEQUENCE [LARGE SCALE GENOMIC DNA]</scope>
    <source>
        <strain evidence="13 14">CECT 8488</strain>
    </source>
</reference>
<evidence type="ECO:0000313" key="14">
    <source>
        <dbReference type="Proteomes" id="UP000256845"/>
    </source>
</evidence>
<dbReference type="EC" id="2.7.7.18" evidence="11"/>